<organism evidence="2 3">
    <name type="scientific">Puccinia sorghi</name>
    <dbReference type="NCBI Taxonomy" id="27349"/>
    <lineage>
        <taxon>Eukaryota</taxon>
        <taxon>Fungi</taxon>
        <taxon>Dikarya</taxon>
        <taxon>Basidiomycota</taxon>
        <taxon>Pucciniomycotina</taxon>
        <taxon>Pucciniomycetes</taxon>
        <taxon>Pucciniales</taxon>
        <taxon>Pucciniaceae</taxon>
        <taxon>Puccinia</taxon>
    </lineage>
</organism>
<keyword evidence="3" id="KW-1185">Reference proteome</keyword>
<keyword evidence="1" id="KW-0472">Membrane</keyword>
<comment type="caution">
    <text evidence="2">The sequence shown here is derived from an EMBL/GenBank/DDBJ whole genome shotgun (WGS) entry which is preliminary data.</text>
</comment>
<evidence type="ECO:0000313" key="3">
    <source>
        <dbReference type="Proteomes" id="UP000037035"/>
    </source>
</evidence>
<dbReference type="EMBL" id="LAVV01007604">
    <property type="protein sequence ID" value="KNZ55403.1"/>
    <property type="molecule type" value="Genomic_DNA"/>
</dbReference>
<reference evidence="2 3" key="1">
    <citation type="submission" date="2015-08" db="EMBL/GenBank/DDBJ databases">
        <title>Next Generation Sequencing and Analysis of the Genome of Puccinia sorghi L Schw, the Causal Agent of Maize Common Rust.</title>
        <authorList>
            <person name="Rochi L."/>
            <person name="Burguener G."/>
            <person name="Darino M."/>
            <person name="Turjanski A."/>
            <person name="Kreff E."/>
            <person name="Dieguez M.J."/>
            <person name="Sacco F."/>
        </authorList>
    </citation>
    <scope>NUCLEOTIDE SEQUENCE [LARGE SCALE GENOMIC DNA]</scope>
    <source>
        <strain evidence="2 3">RO10H11247</strain>
    </source>
</reference>
<dbReference type="Proteomes" id="UP000037035">
    <property type="component" value="Unassembled WGS sequence"/>
</dbReference>
<accession>A0A0L6V3Q6</accession>
<dbReference type="VEuPathDB" id="FungiDB:VP01_2692g1"/>
<dbReference type="AlphaFoldDB" id="A0A0L6V3Q6"/>
<protein>
    <submittedName>
        <fullName evidence="2">Uncharacterized protein</fullName>
    </submittedName>
</protein>
<evidence type="ECO:0000313" key="2">
    <source>
        <dbReference type="EMBL" id="KNZ55403.1"/>
    </source>
</evidence>
<sequence>MSTASSPSFLGNKICIHQSPPQKFHQSCKSDKSKLLINTHTYLYIYLVTKKNIPKGLKHSSRGKSNTCVKNLLIFFLSPMKKKNLLLIKIRLARQSDDSVYDTINSLSHFLSLERPYPKSSRVILINTSTSRLFFSLICSWNNKTTLNTLEECSVTSKSWLKLIFQFFWIYRIWTIQSDRGESVMHKIRLSFESQILTQKHLSKHQKFNLKSQNSANLNIRILQKRKGANIYPKITFTKKEIQGMANIFSQKFLESSGFISHTSSLVLSKLVNTPNFKNVSDHKENDVIHDQELMFSLEMIINHISYVPRFMTLIFFFYVMITFRMWIKALLVSLHQFLNPTSTGSINPDYPNHRSLKKPTQLSQTIKCCFSEWLSTTLMVQVMILLQWESCKKNLGLCESVAVEEGGGSEMGMSYWIRAKCGKECEGCGKECEGCRKECEGLIVLIDL</sequence>
<evidence type="ECO:0000256" key="1">
    <source>
        <dbReference type="SAM" id="Phobius"/>
    </source>
</evidence>
<gene>
    <name evidence="2" type="ORF">VP01_2692g1</name>
</gene>
<name>A0A0L6V3Q6_9BASI</name>
<proteinExistence type="predicted"/>
<keyword evidence="1" id="KW-0812">Transmembrane</keyword>
<feature type="transmembrane region" description="Helical" evidence="1">
    <location>
        <begin position="307"/>
        <end position="328"/>
    </location>
</feature>
<keyword evidence="1" id="KW-1133">Transmembrane helix</keyword>